<evidence type="ECO:0000259" key="14">
    <source>
        <dbReference type="PROSITE" id="PS50975"/>
    </source>
</evidence>
<dbReference type="Gene3D" id="3.90.600.10">
    <property type="entry name" value="Phosphoribosylglycinamide synthetase, C-terminal domain"/>
    <property type="match status" value="2"/>
</dbReference>
<dbReference type="InterPro" id="IPR020561">
    <property type="entry name" value="PRibGlycinamid_synth_ATP-grasp"/>
</dbReference>
<reference evidence="16" key="1">
    <citation type="journal article" date="2014" name="Genome Announc.">
        <title>Draft genome sequence of Colletotrichum sublineola, a destructive pathogen of cultivated sorghum.</title>
        <authorList>
            <person name="Baroncelli R."/>
            <person name="Sanz-Martin J.M."/>
            <person name="Rech G.E."/>
            <person name="Sukno S.A."/>
            <person name="Thon M.R."/>
        </authorList>
    </citation>
    <scope>NUCLEOTIDE SEQUENCE [LARGE SCALE GENOMIC DNA]</scope>
    <source>
        <strain evidence="16">TX430BB</strain>
    </source>
</reference>
<comment type="similarity">
    <text evidence="9">Belongs to the GARS family.</text>
</comment>
<dbReference type="PROSITE" id="PS00184">
    <property type="entry name" value="GARS"/>
    <property type="match status" value="1"/>
</dbReference>
<dbReference type="PROSITE" id="PS50975">
    <property type="entry name" value="ATP_GRASP"/>
    <property type="match status" value="2"/>
</dbReference>
<gene>
    <name evidence="15" type="ORF">CSUB01_10971</name>
</gene>
<dbReference type="Gene3D" id="3.40.50.20">
    <property type="match status" value="1"/>
</dbReference>
<dbReference type="OrthoDB" id="2018833at2759"/>
<dbReference type="Pfam" id="PF02843">
    <property type="entry name" value="GARS_C"/>
    <property type="match status" value="1"/>
</dbReference>
<evidence type="ECO:0000256" key="13">
    <source>
        <dbReference type="PROSITE-ProRule" id="PRU00409"/>
    </source>
</evidence>
<dbReference type="GO" id="GO:0006189">
    <property type="term" value="P:'de novo' IMP biosynthetic process"/>
    <property type="evidence" value="ECO:0007669"/>
    <property type="project" value="UniProtKB-UniPathway"/>
</dbReference>
<evidence type="ECO:0000256" key="5">
    <source>
        <dbReference type="ARBA" id="ARBA00022741"/>
    </source>
</evidence>
<dbReference type="HAMAP" id="MF_00138">
    <property type="entry name" value="GARS"/>
    <property type="match status" value="1"/>
</dbReference>
<keyword evidence="16" id="KW-1185">Reference proteome</keyword>
<dbReference type="InterPro" id="IPR016185">
    <property type="entry name" value="PreATP-grasp_dom_sf"/>
</dbReference>
<dbReference type="SMART" id="SM01209">
    <property type="entry name" value="GARS_A"/>
    <property type="match status" value="2"/>
</dbReference>
<keyword evidence="3 15" id="KW-0436">Ligase</keyword>
<dbReference type="InterPro" id="IPR000115">
    <property type="entry name" value="PRibGlycinamide_synth"/>
</dbReference>
<evidence type="ECO:0000256" key="4">
    <source>
        <dbReference type="ARBA" id="ARBA00022723"/>
    </source>
</evidence>
<evidence type="ECO:0000256" key="7">
    <source>
        <dbReference type="ARBA" id="ARBA00022840"/>
    </source>
</evidence>
<dbReference type="PANTHER" id="PTHR43472:SF1">
    <property type="entry name" value="PHOSPHORIBOSYLAMINE--GLYCINE LIGASE, CHLOROPLASTIC"/>
    <property type="match status" value="1"/>
</dbReference>
<dbReference type="GO" id="GO:0004637">
    <property type="term" value="F:phosphoribosylamine-glycine ligase activity"/>
    <property type="evidence" value="ECO:0007669"/>
    <property type="project" value="UniProtKB-EC"/>
</dbReference>
<dbReference type="SUPFAM" id="SSF56059">
    <property type="entry name" value="Glutathione synthetase ATP-binding domain-like"/>
    <property type="match status" value="2"/>
</dbReference>
<dbReference type="eggNOG" id="KOG0237">
    <property type="taxonomic scope" value="Eukaryota"/>
</dbReference>
<dbReference type="OMA" id="TIERIHF"/>
<dbReference type="Gene3D" id="3.30.470.20">
    <property type="entry name" value="ATP-grasp fold, B domain"/>
    <property type="match status" value="2"/>
</dbReference>
<evidence type="ECO:0000256" key="9">
    <source>
        <dbReference type="ARBA" id="ARBA00038345"/>
    </source>
</evidence>
<dbReference type="SMART" id="SM01210">
    <property type="entry name" value="GARS_C"/>
    <property type="match status" value="2"/>
</dbReference>
<dbReference type="NCBIfam" id="TIGR00877">
    <property type="entry name" value="purD"/>
    <property type="match status" value="2"/>
</dbReference>
<comment type="catalytic activity">
    <reaction evidence="12">
        <text>2-formamido-N(1)-(5-O-phospho-beta-D-ribosyl)acetamidine + ATP = 5-amino-1-(5-phospho-beta-D-ribosyl)imidazole + ADP + phosphate + H(+)</text>
        <dbReference type="Rhea" id="RHEA:23032"/>
        <dbReference type="ChEBI" id="CHEBI:15378"/>
        <dbReference type="ChEBI" id="CHEBI:30616"/>
        <dbReference type="ChEBI" id="CHEBI:43474"/>
        <dbReference type="ChEBI" id="CHEBI:137981"/>
        <dbReference type="ChEBI" id="CHEBI:147287"/>
        <dbReference type="ChEBI" id="CHEBI:456216"/>
        <dbReference type="EC" id="6.3.3.1"/>
    </reaction>
</comment>
<keyword evidence="8" id="KW-0464">Manganese</keyword>
<dbReference type="Pfam" id="PF01071">
    <property type="entry name" value="GARS_A"/>
    <property type="match status" value="2"/>
</dbReference>
<dbReference type="FunFam" id="3.30.470.20:FF:000018">
    <property type="entry name" value="Trifunctional purine biosynthetic protein adenosine-3"/>
    <property type="match status" value="1"/>
</dbReference>
<keyword evidence="5 13" id="KW-0547">Nucleotide-binding</keyword>
<keyword evidence="4" id="KW-0479">Metal-binding</keyword>
<evidence type="ECO:0000256" key="11">
    <source>
        <dbReference type="ARBA" id="ARBA00042864"/>
    </source>
</evidence>
<accession>A0A066Y0W4</accession>
<keyword evidence="6" id="KW-0658">Purine biosynthesis</keyword>
<name>A0A066Y0W4_COLSU</name>
<dbReference type="InterPro" id="IPR013815">
    <property type="entry name" value="ATP_grasp_subdomain_1"/>
</dbReference>
<dbReference type="Gene3D" id="3.30.1490.20">
    <property type="entry name" value="ATP-grasp fold, A domain"/>
    <property type="match status" value="2"/>
</dbReference>
<sequence>MVMNNRPSLIILLLGSGGREHAFAWCLSNSPLVEKIYCAPGNVGTASSGIKVRNCVPTLHALDFPGLIAFSKSHQVNLVVPCSDEPLVAGVEGWFRDVGIKVFGPTKDAARLEGSKAWAKHFMTRHRIPTAKYRTFDLPDEAISHIAEEIQDPIVVKASGLAAGKGVLMANTPAEAIQAVEDIMVRRKFGDAGNEVIIGEMLEGHEISMTLITDGNSFKLFPVGQDTQRVFDGNLGPNTGGMGVYARTKLLTADEIDKIVRTILEPTIEGMKNDGNPFLGFICIGLMMTSSGPKLIEYNARFEDSEAQPLLPMLEKDSDLAEAMVSCIDQTLDQAVLRFTEDFAVSVVMSSEGYPTAVTVGDKITVDKLPPGVMMFHAGTRLEEGKLITSGGRVLTSVALGKTLNAATAKAYEGKLSHSPSVEHVFVFPGNGGTAKGLLNVSNVNEKVEDYADLVSVSKRFSITLVVVGPDDDVVNGIEGFFRDSGIPCFAPTKQAAEIEGSKAYAKDLMRKYGIPTATYMTFEDVHQAKSYVDSVAHRVVIKASGLAAGKGVVLPTSKEEANEVLEDMLVRGKYASAGTSVVIEEYMEGEEISVLTFSDGESILSLPPGQDHKSIFENNTGPNTGGMGVYAPVPFVDDWDMSEIEERILRPTFAALKAEGRTFRGMLFTGIMMTKDGPKVLEYNARFGDPETQSLMLLLSAETDLAEILLACTQRTLHKINLLIRPGFACNVVVTAEGYPERYKTGDHITIGSPLPEGVEIFHAGTKLDSDGTMLTAGGRVLSVASYGDSLQDAVGKAYRTIERIHFQGMYFRKDIARRFV</sequence>
<evidence type="ECO:0000256" key="1">
    <source>
        <dbReference type="ARBA" id="ARBA00005174"/>
    </source>
</evidence>
<comment type="pathway">
    <text evidence="1">Purine metabolism; IMP biosynthesis via de novo pathway; N(1)-(5-phospho-D-ribosyl)glycinamide from 5-phospho-alpha-D-ribose 1-diphosphate: step 2/2.</text>
</comment>
<evidence type="ECO:0000313" key="15">
    <source>
        <dbReference type="EMBL" id="KDN71865.1"/>
    </source>
</evidence>
<dbReference type="GO" id="GO:0046872">
    <property type="term" value="F:metal ion binding"/>
    <property type="evidence" value="ECO:0007669"/>
    <property type="project" value="UniProtKB-KW"/>
</dbReference>
<dbReference type="InterPro" id="IPR011761">
    <property type="entry name" value="ATP-grasp"/>
</dbReference>
<dbReference type="GO" id="GO:0009113">
    <property type="term" value="P:purine nucleobase biosynthetic process"/>
    <property type="evidence" value="ECO:0007669"/>
    <property type="project" value="InterPro"/>
</dbReference>
<dbReference type="SUPFAM" id="SSF52440">
    <property type="entry name" value="PreATP-grasp domain"/>
    <property type="match status" value="2"/>
</dbReference>
<feature type="domain" description="ATP-grasp" evidence="14">
    <location>
        <begin position="507"/>
        <end position="715"/>
    </location>
</feature>
<evidence type="ECO:0000313" key="16">
    <source>
        <dbReference type="Proteomes" id="UP000027238"/>
    </source>
</evidence>
<dbReference type="InterPro" id="IPR020562">
    <property type="entry name" value="PRibGlycinamide_synth_N"/>
</dbReference>
<dbReference type="SUPFAM" id="SSF51246">
    <property type="entry name" value="Rudiment single hybrid motif"/>
    <property type="match status" value="2"/>
</dbReference>
<dbReference type="UniPathway" id="UPA00074">
    <property type="reaction ID" value="UER00125"/>
</dbReference>
<evidence type="ECO:0000256" key="2">
    <source>
        <dbReference type="ARBA" id="ARBA00013255"/>
    </source>
</evidence>
<evidence type="ECO:0000256" key="10">
    <source>
        <dbReference type="ARBA" id="ARBA00042242"/>
    </source>
</evidence>
<dbReference type="Pfam" id="PF02844">
    <property type="entry name" value="GARS_N"/>
    <property type="match status" value="2"/>
</dbReference>
<dbReference type="InterPro" id="IPR037123">
    <property type="entry name" value="PRibGlycinamide_synth_C_sf"/>
</dbReference>
<dbReference type="EMBL" id="JMSE01000107">
    <property type="protein sequence ID" value="KDN71865.1"/>
    <property type="molecule type" value="Genomic_DNA"/>
</dbReference>
<feature type="domain" description="ATP-grasp" evidence="14">
    <location>
        <begin position="120"/>
        <end position="329"/>
    </location>
</feature>
<comment type="caution">
    <text evidence="15">The sequence shown here is derived from an EMBL/GenBank/DDBJ whole genome shotgun (WGS) entry which is preliminary data.</text>
</comment>
<evidence type="ECO:0000256" key="3">
    <source>
        <dbReference type="ARBA" id="ARBA00022598"/>
    </source>
</evidence>
<evidence type="ECO:0000256" key="8">
    <source>
        <dbReference type="ARBA" id="ARBA00023211"/>
    </source>
</evidence>
<organism evidence="15 16">
    <name type="scientific">Colletotrichum sublineola</name>
    <name type="common">Sorghum anthracnose fungus</name>
    <dbReference type="NCBI Taxonomy" id="1173701"/>
    <lineage>
        <taxon>Eukaryota</taxon>
        <taxon>Fungi</taxon>
        <taxon>Dikarya</taxon>
        <taxon>Ascomycota</taxon>
        <taxon>Pezizomycotina</taxon>
        <taxon>Sordariomycetes</taxon>
        <taxon>Hypocreomycetidae</taxon>
        <taxon>Glomerellales</taxon>
        <taxon>Glomerellaceae</taxon>
        <taxon>Colletotrichum</taxon>
        <taxon>Colletotrichum graminicola species complex</taxon>
    </lineage>
</organism>
<dbReference type="InterPro" id="IPR020559">
    <property type="entry name" value="PRibGlycinamide_synth_CS"/>
</dbReference>
<evidence type="ECO:0000256" key="6">
    <source>
        <dbReference type="ARBA" id="ARBA00022755"/>
    </source>
</evidence>
<dbReference type="GO" id="GO:0005524">
    <property type="term" value="F:ATP binding"/>
    <property type="evidence" value="ECO:0007669"/>
    <property type="project" value="UniProtKB-UniRule"/>
</dbReference>
<keyword evidence="7 13" id="KW-0067">ATP-binding</keyword>
<dbReference type="InterPro" id="IPR020560">
    <property type="entry name" value="PRibGlycinamide_synth_C-dom"/>
</dbReference>
<dbReference type="STRING" id="1173701.A0A066Y0W4"/>
<dbReference type="HOGENOM" id="CLU_344179_0_0_1"/>
<dbReference type="FunFam" id="3.90.600.10:FF:000001">
    <property type="entry name" value="Trifunctional purine biosynthetic protein adenosine-3"/>
    <property type="match status" value="1"/>
</dbReference>
<protein>
    <recommendedName>
        <fullName evidence="2">phosphoribosylamine--glycine ligase</fullName>
        <ecNumber evidence="2">6.3.4.13</ecNumber>
    </recommendedName>
    <alternativeName>
        <fullName evidence="10">Glycinamide ribonucleotide synthetase</fullName>
    </alternativeName>
    <alternativeName>
        <fullName evidence="11">Phosphoribosylglycinamide synthetase</fullName>
    </alternativeName>
</protein>
<dbReference type="AlphaFoldDB" id="A0A066Y0W4"/>
<evidence type="ECO:0000256" key="12">
    <source>
        <dbReference type="ARBA" id="ARBA00049057"/>
    </source>
</evidence>
<dbReference type="InterPro" id="IPR011054">
    <property type="entry name" value="Rudment_hybrid_motif"/>
</dbReference>
<proteinExistence type="inferred from homology"/>
<dbReference type="GO" id="GO:0004641">
    <property type="term" value="F:phosphoribosylformylglycinamidine cyclo-ligase activity"/>
    <property type="evidence" value="ECO:0007669"/>
    <property type="project" value="UniProtKB-EC"/>
</dbReference>
<dbReference type="PANTHER" id="PTHR43472">
    <property type="entry name" value="PHOSPHORIBOSYLAMINE--GLYCINE LIGASE"/>
    <property type="match status" value="1"/>
</dbReference>
<dbReference type="Proteomes" id="UP000027238">
    <property type="component" value="Unassembled WGS sequence"/>
</dbReference>
<dbReference type="EC" id="6.3.4.13" evidence="2"/>